<dbReference type="Pfam" id="PF13469">
    <property type="entry name" value="Sulfotransfer_3"/>
    <property type="match status" value="1"/>
</dbReference>
<dbReference type="AlphaFoldDB" id="A0A1N7Q3V2"/>
<name>A0A1N7Q3V2_9PROT</name>
<dbReference type="SUPFAM" id="SSF52540">
    <property type="entry name" value="P-loop containing nucleoside triphosphate hydrolases"/>
    <property type="match status" value="1"/>
</dbReference>
<dbReference type="GO" id="GO:0016740">
    <property type="term" value="F:transferase activity"/>
    <property type="evidence" value="ECO:0007669"/>
    <property type="project" value="UniProtKB-KW"/>
</dbReference>
<dbReference type="Gene3D" id="3.40.50.300">
    <property type="entry name" value="P-loop containing nucleotide triphosphate hydrolases"/>
    <property type="match status" value="1"/>
</dbReference>
<keyword evidence="1" id="KW-0808">Transferase</keyword>
<sequence length="355" mass="39804">MQNEKAVLNLNSAAWRNLARYGETKGSEGQRRGLFVRRKVIAPLLSLCGRMQQGLFREQVQALSSDAAADRPVVITGHWRSGTTHLHTLLSLDPQFTFPTTASCMNPHAFMLGAGKVAGAAVKRPMDEVMIAGDSPQEDEFALLAMGARSPYEALLYPRHLADALSLADPDDLSEPERRAWQETFLFFTRATSLLGGKRPVVLKSPTHTGRVGTIAALLPQARFVMIRRNPQEVFESTFRMWRSMFDLYALGPPLADDGLRQVILDNRVVMERKFAAAAARLPAGRLAYVDYERLVADPLPELHALYQTLGLDSSFLHTQALADKLERDRSYTARRALPPADWQRRVEKVWTEFF</sequence>
<dbReference type="EMBL" id="FTOA01000010">
    <property type="protein sequence ID" value="SIT17389.1"/>
    <property type="molecule type" value="Genomic_DNA"/>
</dbReference>
<dbReference type="InterPro" id="IPR052736">
    <property type="entry name" value="Stf3_sulfotransferase"/>
</dbReference>
<keyword evidence="2" id="KW-1185">Reference proteome</keyword>
<evidence type="ECO:0000313" key="1">
    <source>
        <dbReference type="EMBL" id="SIT17389.1"/>
    </source>
</evidence>
<dbReference type="PANTHER" id="PTHR36451:SF1">
    <property type="entry name" value="OMEGA-HYDROXY-BETA-DIHYDROMENAQUINONE-9 SULFOTRANSFERASE STF3"/>
    <property type="match status" value="1"/>
</dbReference>
<accession>A0A1N7Q3V2</accession>
<dbReference type="InterPro" id="IPR027417">
    <property type="entry name" value="P-loop_NTPase"/>
</dbReference>
<dbReference type="Proteomes" id="UP000185678">
    <property type="component" value="Unassembled WGS sequence"/>
</dbReference>
<evidence type="ECO:0000313" key="2">
    <source>
        <dbReference type="Proteomes" id="UP000185678"/>
    </source>
</evidence>
<dbReference type="OrthoDB" id="9777890at2"/>
<organism evidence="1 2">
    <name type="scientific">Insolitispirillum peregrinum</name>
    <dbReference type="NCBI Taxonomy" id="80876"/>
    <lineage>
        <taxon>Bacteria</taxon>
        <taxon>Pseudomonadati</taxon>
        <taxon>Pseudomonadota</taxon>
        <taxon>Alphaproteobacteria</taxon>
        <taxon>Rhodospirillales</taxon>
        <taxon>Novispirillaceae</taxon>
        <taxon>Insolitispirillum</taxon>
    </lineage>
</organism>
<gene>
    <name evidence="1" type="ORF">SAMN05421779_11017</name>
</gene>
<reference evidence="1 2" key="1">
    <citation type="submission" date="2017-01" db="EMBL/GenBank/DDBJ databases">
        <authorList>
            <person name="Mah S.A."/>
            <person name="Swanson W.J."/>
            <person name="Moy G.W."/>
            <person name="Vacquier V.D."/>
        </authorList>
    </citation>
    <scope>NUCLEOTIDE SEQUENCE [LARGE SCALE GENOMIC DNA]</scope>
    <source>
        <strain evidence="1 2">DSM 11589</strain>
    </source>
</reference>
<dbReference type="RefSeq" id="WP_076401973.1">
    <property type="nucleotide sequence ID" value="NZ_FTOA01000010.1"/>
</dbReference>
<proteinExistence type="predicted"/>
<dbReference type="STRING" id="80876.SAMN05421779_11017"/>
<protein>
    <submittedName>
        <fullName evidence="1">Sulfotransferase family protein</fullName>
    </submittedName>
</protein>
<dbReference type="PANTHER" id="PTHR36451">
    <property type="entry name" value="PAPS-DEPENDENT SULFOTRANSFERASE STF3"/>
    <property type="match status" value="1"/>
</dbReference>